<proteinExistence type="predicted"/>
<gene>
    <name evidence="1" type="ORF">HX788_10475</name>
    <name evidence="2" type="ORF">HX795_22120</name>
</gene>
<protein>
    <submittedName>
        <fullName evidence="2">Uncharacterized protein</fullName>
    </submittedName>
</protein>
<dbReference type="EMBL" id="JACARM010000023">
    <property type="protein sequence ID" value="NWE07518.1"/>
    <property type="molecule type" value="Genomic_DNA"/>
</dbReference>
<name>A0A7Y8FTM1_9PSED</name>
<evidence type="ECO:0000313" key="2">
    <source>
        <dbReference type="EMBL" id="NWE84810.1"/>
    </source>
</evidence>
<dbReference type="Proteomes" id="UP000563268">
    <property type="component" value="Unassembled WGS sequence"/>
</dbReference>
<comment type="caution">
    <text evidence="2">The sequence shown here is derived from an EMBL/GenBank/DDBJ whole genome shotgun (WGS) entry which is preliminary data.</text>
</comment>
<dbReference type="Proteomes" id="UP000590218">
    <property type="component" value="Unassembled WGS sequence"/>
</dbReference>
<dbReference type="RefSeq" id="WP_176992064.1">
    <property type="nucleotide sequence ID" value="NZ_JACARL010000137.1"/>
</dbReference>
<dbReference type="AlphaFoldDB" id="A0A7Y8FTM1"/>
<dbReference type="EMBL" id="JACARL010000137">
    <property type="protein sequence ID" value="NWE84810.1"/>
    <property type="molecule type" value="Genomic_DNA"/>
</dbReference>
<reference evidence="3 4" key="1">
    <citation type="submission" date="2020-04" db="EMBL/GenBank/DDBJ databases">
        <title>Molecular characterization of pseudomonads from Agaricus bisporus reveal novel blotch 2 pathogens in Western Europe.</title>
        <authorList>
            <person name="Taparia T."/>
            <person name="Krijger M."/>
            <person name="Haynes E."/>
            <person name="Elpinstone J.G."/>
            <person name="Noble R."/>
            <person name="Van Der Wolf J."/>
        </authorList>
    </citation>
    <scope>NUCLEOTIDE SEQUENCE [LARGE SCALE GENOMIC DNA]</scope>
    <source>
        <strain evidence="2 4">K6002</strain>
        <strain evidence="1 3">K7002</strain>
    </source>
</reference>
<organism evidence="2 4">
    <name type="scientific">Pseudomonas edaphica</name>
    <dbReference type="NCBI Taxonomy" id="2006980"/>
    <lineage>
        <taxon>Bacteria</taxon>
        <taxon>Pseudomonadati</taxon>
        <taxon>Pseudomonadota</taxon>
        <taxon>Gammaproteobacteria</taxon>
        <taxon>Pseudomonadales</taxon>
        <taxon>Pseudomonadaceae</taxon>
        <taxon>Pseudomonas</taxon>
    </lineage>
</organism>
<sequence>MLVNIFLVKFELDSNSAYVDGMSDLIESVSVPPDIFRRLVAGEDGVKSSQLQVFEDESMSASFQIGCYLPADVSRLRARLREMFLAKVRDSAAAVGSASVNQIDVKLLEEMLGEFKVLMSLDALLTRKLEGFRDDDSMVVRADINE</sequence>
<evidence type="ECO:0000313" key="1">
    <source>
        <dbReference type="EMBL" id="NWE07518.1"/>
    </source>
</evidence>
<evidence type="ECO:0000313" key="4">
    <source>
        <dbReference type="Proteomes" id="UP000590218"/>
    </source>
</evidence>
<accession>A0A7Y8FTM1</accession>
<evidence type="ECO:0000313" key="3">
    <source>
        <dbReference type="Proteomes" id="UP000563268"/>
    </source>
</evidence>